<dbReference type="EMBL" id="MH383160">
    <property type="protein sequence ID" value="AXC36988.1"/>
    <property type="molecule type" value="Genomic_DNA"/>
</dbReference>
<evidence type="ECO:0000313" key="2">
    <source>
        <dbReference type="Proteomes" id="UP000252104"/>
    </source>
</evidence>
<sequence>MSSTTVSKVQKAMSFNEIGTFKDKIIDCLEYMICSNIESIEIFNKTNRSYHMMYIANNNGIIPFISDSTIWYACDTKKTTIGLHLFETHYDLIIPEHCMQEEEYFQMQCIHSPLVLFSLYIIPYITKCVHDNKAPWNHEFVSLKLLYNVLVEYYDYRHNGTISDVWDFESLRVKTYTGE</sequence>
<proteinExistence type="predicted"/>
<accession>A0A2Z5HBK3</accession>
<name>A0A2Z5HBK3_9CAUD</name>
<reference evidence="1 2" key="1">
    <citation type="submission" date="2018-05" db="EMBL/GenBank/DDBJ databases">
        <title>Characterization Of A New Bacterial Virus From Orangutan (Pongo pygmaeus).</title>
        <authorList>
            <person name="Ahmad Hisham U.B."/>
            <person name="Ramli N.A."/>
            <person name="Mohamad Zawawi N.A."/>
            <person name="Mat Arip Y."/>
        </authorList>
    </citation>
    <scope>NUCLEOTIDE SEQUENCE [LARGE SCALE GENOMIC DNA]</scope>
</reference>
<protein>
    <submittedName>
        <fullName evidence="1">Uncharacterized protein</fullName>
    </submittedName>
</protein>
<evidence type="ECO:0000313" key="1">
    <source>
        <dbReference type="EMBL" id="AXC36988.1"/>
    </source>
</evidence>
<reference evidence="2" key="2">
    <citation type="submission" date="2018-05" db="EMBL/GenBank/DDBJ databases">
        <title>Genome Assembly Of Bacteriophage Specific To Escherichia coli 0157:H7.</title>
        <authorList>
            <person name="Ahmad Hisham U.B."/>
            <person name="Ramli N.A."/>
            <person name="Mohamad Zawawi N.A."/>
            <person name="Mat Arip Y."/>
        </authorList>
    </citation>
    <scope>NUCLEOTIDE SEQUENCE [LARGE SCALE GENOMIC DNA]</scope>
</reference>
<organism evidence="1 2">
    <name type="scientific">Escherichia phage UB</name>
    <dbReference type="NCBI Taxonomy" id="2268588"/>
    <lineage>
        <taxon>Viruses</taxon>
        <taxon>Duplodnaviria</taxon>
        <taxon>Heunggongvirae</taxon>
        <taxon>Uroviricota</taxon>
        <taxon>Caudoviricetes</taxon>
        <taxon>Asteriusvirus</taxon>
        <taxon>Asteriusvirus PBECO4</taxon>
    </lineage>
</organism>
<dbReference type="Proteomes" id="UP000252104">
    <property type="component" value="Segment"/>
</dbReference>